<dbReference type="PROSITE" id="PS51462">
    <property type="entry name" value="NUDIX"/>
    <property type="match status" value="1"/>
</dbReference>
<evidence type="ECO:0000256" key="3">
    <source>
        <dbReference type="ARBA" id="ARBA00022723"/>
    </source>
</evidence>
<keyword evidence="4" id="KW-0378">Hydrolase</keyword>
<dbReference type="GO" id="GO:0046872">
    <property type="term" value="F:metal ion binding"/>
    <property type="evidence" value="ECO:0007669"/>
    <property type="project" value="UniProtKB-KW"/>
</dbReference>
<feature type="non-terminal residue" evidence="8">
    <location>
        <position position="162"/>
    </location>
</feature>
<gene>
    <name evidence="8" type="ORF">METZ01_LOCUS385036</name>
</gene>
<keyword evidence="3" id="KW-0479">Metal-binding</keyword>
<dbReference type="CDD" id="cd03426">
    <property type="entry name" value="NUDIX_CoAse_Nudt7"/>
    <property type="match status" value="1"/>
</dbReference>
<comment type="cofactor">
    <cofactor evidence="1">
        <name>Mn(2+)</name>
        <dbReference type="ChEBI" id="CHEBI:29035"/>
    </cofactor>
</comment>
<dbReference type="InterPro" id="IPR015797">
    <property type="entry name" value="NUDIX_hydrolase-like_dom_sf"/>
</dbReference>
<evidence type="ECO:0000259" key="7">
    <source>
        <dbReference type="PROSITE" id="PS51462"/>
    </source>
</evidence>
<dbReference type="AlphaFoldDB" id="A0A382UDK7"/>
<dbReference type="SUPFAM" id="SSF55811">
    <property type="entry name" value="Nudix"/>
    <property type="match status" value="1"/>
</dbReference>
<organism evidence="8">
    <name type="scientific">marine metagenome</name>
    <dbReference type="NCBI Taxonomy" id="408172"/>
    <lineage>
        <taxon>unclassified sequences</taxon>
        <taxon>metagenomes</taxon>
        <taxon>ecological metagenomes</taxon>
    </lineage>
</organism>
<dbReference type="PANTHER" id="PTHR12992:SF11">
    <property type="entry name" value="MITOCHONDRIAL COENZYME A DIPHOSPHATASE NUDT8"/>
    <property type="match status" value="1"/>
</dbReference>
<evidence type="ECO:0000256" key="5">
    <source>
        <dbReference type="ARBA" id="ARBA00022842"/>
    </source>
</evidence>
<evidence type="ECO:0000256" key="2">
    <source>
        <dbReference type="ARBA" id="ARBA00001946"/>
    </source>
</evidence>
<feature type="domain" description="Nudix hydrolase" evidence="7">
    <location>
        <begin position="3"/>
        <end position="144"/>
    </location>
</feature>
<dbReference type="GO" id="GO:0010945">
    <property type="term" value="F:coenzyme A diphosphatase activity"/>
    <property type="evidence" value="ECO:0007669"/>
    <property type="project" value="InterPro"/>
</dbReference>
<sequence>MSSRRFAVLLPILAHDDGPRILLMKRPERETDPYSGQVCLPGGALEIDDASLLDCALREADEELGIPAHSVEIISELQWQETGFKHEVKPFVGWIHNPPEIRPNPAEVEHVLYLPVSMIAPELFQERGTWTDAGGEKRALLTFRLDGYEVWGLTARILENGL</sequence>
<protein>
    <recommendedName>
        <fullName evidence="7">Nudix hydrolase domain-containing protein</fullName>
    </recommendedName>
</protein>
<dbReference type="PANTHER" id="PTHR12992">
    <property type="entry name" value="NUDIX HYDROLASE"/>
    <property type="match status" value="1"/>
</dbReference>
<proteinExistence type="predicted"/>
<dbReference type="InterPro" id="IPR000086">
    <property type="entry name" value="NUDIX_hydrolase_dom"/>
</dbReference>
<name>A0A382UDK7_9ZZZZ</name>
<dbReference type="EMBL" id="UINC01143323">
    <property type="protein sequence ID" value="SVD32182.1"/>
    <property type="molecule type" value="Genomic_DNA"/>
</dbReference>
<dbReference type="InterPro" id="IPR045121">
    <property type="entry name" value="CoAse"/>
</dbReference>
<reference evidence="8" key="1">
    <citation type="submission" date="2018-05" db="EMBL/GenBank/DDBJ databases">
        <authorList>
            <person name="Lanie J.A."/>
            <person name="Ng W.-L."/>
            <person name="Kazmierczak K.M."/>
            <person name="Andrzejewski T.M."/>
            <person name="Davidsen T.M."/>
            <person name="Wayne K.J."/>
            <person name="Tettelin H."/>
            <person name="Glass J.I."/>
            <person name="Rusch D."/>
            <person name="Podicherti R."/>
            <person name="Tsui H.-C.T."/>
            <person name="Winkler M.E."/>
        </authorList>
    </citation>
    <scope>NUCLEOTIDE SEQUENCE</scope>
</reference>
<keyword evidence="5" id="KW-0460">Magnesium</keyword>
<keyword evidence="6" id="KW-0464">Manganese</keyword>
<comment type="cofactor">
    <cofactor evidence="2">
        <name>Mg(2+)</name>
        <dbReference type="ChEBI" id="CHEBI:18420"/>
    </cofactor>
</comment>
<dbReference type="Pfam" id="PF00293">
    <property type="entry name" value="NUDIX"/>
    <property type="match status" value="1"/>
</dbReference>
<dbReference type="Gene3D" id="3.90.79.10">
    <property type="entry name" value="Nucleoside Triphosphate Pyrophosphohydrolase"/>
    <property type="match status" value="1"/>
</dbReference>
<evidence type="ECO:0000256" key="4">
    <source>
        <dbReference type="ARBA" id="ARBA00022801"/>
    </source>
</evidence>
<evidence type="ECO:0000256" key="6">
    <source>
        <dbReference type="ARBA" id="ARBA00023211"/>
    </source>
</evidence>
<accession>A0A382UDK7</accession>
<evidence type="ECO:0000313" key="8">
    <source>
        <dbReference type="EMBL" id="SVD32182.1"/>
    </source>
</evidence>
<evidence type="ECO:0000256" key="1">
    <source>
        <dbReference type="ARBA" id="ARBA00001936"/>
    </source>
</evidence>